<dbReference type="InterPro" id="IPR029063">
    <property type="entry name" value="SAM-dependent_MTases_sf"/>
</dbReference>
<feature type="region of interest" description="Disordered" evidence="1">
    <location>
        <begin position="1"/>
        <end position="38"/>
    </location>
</feature>
<feature type="compositionally biased region" description="Acidic residues" evidence="1">
    <location>
        <begin position="615"/>
        <end position="628"/>
    </location>
</feature>
<dbReference type="PANTHER" id="PTHR43591">
    <property type="entry name" value="METHYLTRANSFERASE"/>
    <property type="match status" value="1"/>
</dbReference>
<feature type="compositionally biased region" description="Polar residues" evidence="1">
    <location>
        <begin position="1"/>
        <end position="19"/>
    </location>
</feature>
<protein>
    <recommendedName>
        <fullName evidence="4">Methyltransferase domain-containing protein</fullName>
    </recommendedName>
</protein>
<evidence type="ECO:0000313" key="2">
    <source>
        <dbReference type="EMBL" id="KAF4611821.1"/>
    </source>
</evidence>
<proteinExistence type="predicted"/>
<feature type="region of interest" description="Disordered" evidence="1">
    <location>
        <begin position="598"/>
        <end position="628"/>
    </location>
</feature>
<sequence length="937" mass="103575">MSSDTVRSTSQVAPVNQTGSSSSAETSAHASQVVQHEASVDHSIDHANRTFEGQDREVGPMVSARSGIFDRAHDVYGGSFMSAAGSINIYHNSQPPNNATPIISQPTVIAAVASDSESSARSSEIYHRNLITKRRGSPLWIPEPDSASPTPYQQKGVSFGDVGLLPPSGSFDFFFNICYPSDHPINSGGVPEGFIPFRQSSLRIRRLQEYEAASYVASESIRISRKQYSDSRAATDLVFESSAAEGAILTMPHGAQSEDLMGTRHLREYVEDNIESWYKLIMGDVGCDIENGDILVVTGCDKTDSWGVATFVQSSESETVKLAFQPTPSSHSYSWEYSGSFDARTGPNSKAIQGLQSSTNATVVVSSEPLLNQCVFVCTMTCTLRDDIWQSLRRSVSRLDSDKDVHKGESCPAGDVGPGTFSLPTSGCSTENGNSWQSEGSGQQRQNLLSIETSVSVVSNVSQTMMNHPSKLLNNFLWTVSGHKYPLARVVITEDKDWMSVLRDGESTLPDIEELYKRITEPEVEDVNNPSAGFLTRSFVAAGHGFHPTFDHNNALSQDNGLQGVDFSSDHMPKTQNDLTLPDNQELYRQRQEGEVEMAENPGNDIFNISFPPESSEDENSEDEFSEDELLELADGEFSEHFSERDGRLFHSSSTSPYPLPVDTPEQERLTMNHDIFRLFFGSHSIGPVSELLGDSPYHFRQKMILDMCTGNGKWPIAMAQQFPKVHIRAFDIVPIATRYPPENVQFEIHDVNNIPFRWRDGTFDVVNARDIAMAVHDYGAVLQEAVRLLRPGGLFISYEWAPRSPINLNVPPSPNYIPAITHFHNSVNAAFHLTRNMQILSDQVRRYIVDVGAFTDITATEYLIPIGDWHTDATMKEVGLLSLEANKRYGDSVKPLLMEAGWTGAQVEGLLEDYKRELDNAIGLNSVLVTVYATKT</sequence>
<feature type="compositionally biased region" description="Low complexity" evidence="1">
    <location>
        <begin position="20"/>
        <end position="31"/>
    </location>
</feature>
<dbReference type="Pfam" id="PF13489">
    <property type="entry name" value="Methyltransf_23"/>
    <property type="match status" value="1"/>
</dbReference>
<accession>A0A8H4QJA5</accession>
<dbReference type="Proteomes" id="UP000521872">
    <property type="component" value="Unassembled WGS sequence"/>
</dbReference>
<name>A0A8H4QJA5_9AGAR</name>
<reference evidence="2 3" key="1">
    <citation type="submission" date="2019-12" db="EMBL/GenBank/DDBJ databases">
        <authorList>
            <person name="Floudas D."/>
            <person name="Bentzer J."/>
            <person name="Ahren D."/>
            <person name="Johansson T."/>
            <person name="Persson P."/>
            <person name="Tunlid A."/>
        </authorList>
    </citation>
    <scope>NUCLEOTIDE SEQUENCE [LARGE SCALE GENOMIC DNA]</scope>
    <source>
        <strain evidence="2 3">CBS 102.39</strain>
    </source>
</reference>
<dbReference type="PANTHER" id="PTHR43591:SF110">
    <property type="entry name" value="RHODANESE DOMAIN-CONTAINING PROTEIN"/>
    <property type="match status" value="1"/>
</dbReference>
<gene>
    <name evidence="2" type="ORF">D9613_004555</name>
</gene>
<dbReference type="CDD" id="cd02440">
    <property type="entry name" value="AdoMet_MTases"/>
    <property type="match status" value="1"/>
</dbReference>
<feature type="region of interest" description="Disordered" evidence="1">
    <location>
        <begin position="402"/>
        <end position="444"/>
    </location>
</feature>
<dbReference type="AlphaFoldDB" id="A0A8H4QJA5"/>
<evidence type="ECO:0000313" key="3">
    <source>
        <dbReference type="Proteomes" id="UP000521872"/>
    </source>
</evidence>
<feature type="region of interest" description="Disordered" evidence="1">
    <location>
        <begin position="644"/>
        <end position="665"/>
    </location>
</feature>
<keyword evidence="3" id="KW-1185">Reference proteome</keyword>
<dbReference type="SUPFAM" id="SSF53335">
    <property type="entry name" value="S-adenosyl-L-methionine-dependent methyltransferases"/>
    <property type="match status" value="1"/>
</dbReference>
<evidence type="ECO:0008006" key="4">
    <source>
        <dbReference type="Google" id="ProtNLM"/>
    </source>
</evidence>
<organism evidence="2 3">
    <name type="scientific">Agrocybe pediades</name>
    <dbReference type="NCBI Taxonomy" id="84607"/>
    <lineage>
        <taxon>Eukaryota</taxon>
        <taxon>Fungi</taxon>
        <taxon>Dikarya</taxon>
        <taxon>Basidiomycota</taxon>
        <taxon>Agaricomycotina</taxon>
        <taxon>Agaricomycetes</taxon>
        <taxon>Agaricomycetidae</taxon>
        <taxon>Agaricales</taxon>
        <taxon>Agaricineae</taxon>
        <taxon>Strophariaceae</taxon>
        <taxon>Agrocybe</taxon>
    </lineage>
</organism>
<feature type="compositionally biased region" description="Polar residues" evidence="1">
    <location>
        <begin position="422"/>
        <end position="444"/>
    </location>
</feature>
<dbReference type="Gene3D" id="3.40.50.150">
    <property type="entry name" value="Vaccinia Virus protein VP39"/>
    <property type="match status" value="1"/>
</dbReference>
<evidence type="ECO:0000256" key="1">
    <source>
        <dbReference type="SAM" id="MobiDB-lite"/>
    </source>
</evidence>
<comment type="caution">
    <text evidence="2">The sequence shown here is derived from an EMBL/GenBank/DDBJ whole genome shotgun (WGS) entry which is preliminary data.</text>
</comment>
<dbReference type="EMBL" id="JAACJL010000057">
    <property type="protein sequence ID" value="KAF4611821.1"/>
    <property type="molecule type" value="Genomic_DNA"/>
</dbReference>